<accession>A0ABD6T9Q4</accession>
<gene>
    <name evidence="2" type="ORF">COF81_14665</name>
</gene>
<evidence type="ECO:0000313" key="3">
    <source>
        <dbReference type="Proteomes" id="UP000221918"/>
    </source>
</evidence>
<protein>
    <recommendedName>
        <fullName evidence="4">Transposase</fullName>
    </recommendedName>
</protein>
<evidence type="ECO:0000313" key="2">
    <source>
        <dbReference type="EMBL" id="PHE95356.1"/>
    </source>
</evidence>
<dbReference type="RefSeq" id="WP_098803157.1">
    <property type="nucleotide sequence ID" value="NZ_NUTL01000059.1"/>
</dbReference>
<name>A0ABD6T9Q4_9BACI</name>
<dbReference type="Proteomes" id="UP000221918">
    <property type="component" value="Unassembled WGS sequence"/>
</dbReference>
<dbReference type="AlphaFoldDB" id="A0ABD6T9Q4"/>
<proteinExistence type="predicted"/>
<dbReference type="EMBL" id="NUTL01000059">
    <property type="protein sequence ID" value="PHE95356.1"/>
    <property type="molecule type" value="Genomic_DNA"/>
</dbReference>
<feature type="coiled-coil region" evidence="1">
    <location>
        <begin position="29"/>
        <end position="63"/>
    </location>
</feature>
<keyword evidence="1" id="KW-0175">Coiled coil</keyword>
<reference evidence="2 3" key="1">
    <citation type="submission" date="2017-09" db="EMBL/GenBank/DDBJ databases">
        <title>Large-scale bioinformatics analysis of Bacillus genomes uncovers conserved roles of natural products in bacterial physiology.</title>
        <authorList>
            <consortium name="Agbiome Team Llc"/>
            <person name="Bleich R.M."/>
            <person name="Grubbs K.J."/>
            <person name="Santa Maria K.C."/>
            <person name="Allen S.E."/>
            <person name="Farag S."/>
            <person name="Shank E.A."/>
            <person name="Bowers A."/>
        </authorList>
    </citation>
    <scope>NUCLEOTIDE SEQUENCE [LARGE SCALE GENOMIC DNA]</scope>
    <source>
        <strain evidence="2 3">AFS037265</strain>
    </source>
</reference>
<sequence>MLDKDMITLDNPKKKYFERYAKENKDQINANARMRRMKQKEKLEKYDELLATHNKLVSNLRQRGMNVEELLQ</sequence>
<evidence type="ECO:0000256" key="1">
    <source>
        <dbReference type="SAM" id="Coils"/>
    </source>
</evidence>
<evidence type="ECO:0008006" key="4">
    <source>
        <dbReference type="Google" id="ProtNLM"/>
    </source>
</evidence>
<organism evidence="2 3">
    <name type="scientific">Bacillus pseudomycoides</name>
    <dbReference type="NCBI Taxonomy" id="64104"/>
    <lineage>
        <taxon>Bacteria</taxon>
        <taxon>Bacillati</taxon>
        <taxon>Bacillota</taxon>
        <taxon>Bacilli</taxon>
        <taxon>Bacillales</taxon>
        <taxon>Bacillaceae</taxon>
        <taxon>Bacillus</taxon>
        <taxon>Bacillus cereus group</taxon>
    </lineage>
</organism>
<comment type="caution">
    <text evidence="2">The sequence shown here is derived from an EMBL/GenBank/DDBJ whole genome shotgun (WGS) entry which is preliminary data.</text>
</comment>